<evidence type="ECO:0000313" key="3">
    <source>
        <dbReference type="EMBL" id="CAJ63116.1"/>
    </source>
</evidence>
<feature type="transmembrane region" description="Helical" evidence="1">
    <location>
        <begin position="165"/>
        <end position="185"/>
    </location>
</feature>
<dbReference type="AlphaFoldDB" id="Q0RHB5"/>
<keyword evidence="2" id="KW-0732">Signal</keyword>
<evidence type="ECO:0000256" key="1">
    <source>
        <dbReference type="SAM" id="Phobius"/>
    </source>
</evidence>
<dbReference type="RefSeq" id="WP_011605595.1">
    <property type="nucleotide sequence ID" value="NC_008278.1"/>
</dbReference>
<dbReference type="KEGG" id="fal:FRAAL4474"/>
<feature type="transmembrane region" description="Helical" evidence="1">
    <location>
        <begin position="108"/>
        <end position="127"/>
    </location>
</feature>
<dbReference type="OrthoDB" id="4571836at2"/>
<sequence length="296" mass="31031">MPLFIPLALLAAFLLASSAALQQRAAGRSRFVARDDHDRAVPGFGHLLDLVREPLWLVGWLTNLAGFLTQALALHLGSLAEVQPLMVTQLLFALPLGLVGTRLRMARTAWWAIAAICAGLALLLGVQDRLPTRPPLDQVRLMWAIIAIVALAAVLVAASRGRRPAARAALFGVAAGLFFALSALLLKQATDETLDNGFDATVTHWFAYALCGVTLTSLCLGQMAYAVGPLTAAVTAMNITNPTAAYALGVLVFGVPAPRGSGVIAGVAVSAVLVVGGVFLLSRASALPRPRRPPQP</sequence>
<feature type="signal peptide" evidence="2">
    <location>
        <begin position="1"/>
        <end position="22"/>
    </location>
</feature>
<feature type="transmembrane region" description="Helical" evidence="1">
    <location>
        <begin position="263"/>
        <end position="282"/>
    </location>
</feature>
<dbReference type="HOGENOM" id="CLU_070294_1_0_11"/>
<organism evidence="3 4">
    <name type="scientific">Frankia alni (strain DSM 45986 / CECT 9034 / ACN14a)</name>
    <dbReference type="NCBI Taxonomy" id="326424"/>
    <lineage>
        <taxon>Bacteria</taxon>
        <taxon>Bacillati</taxon>
        <taxon>Actinomycetota</taxon>
        <taxon>Actinomycetes</taxon>
        <taxon>Frankiales</taxon>
        <taxon>Frankiaceae</taxon>
        <taxon>Frankia</taxon>
    </lineage>
</organism>
<dbReference type="NCBIfam" id="NF038012">
    <property type="entry name" value="DMT_1"/>
    <property type="match status" value="1"/>
</dbReference>
<proteinExistence type="predicted"/>
<dbReference type="EMBL" id="CT573213">
    <property type="protein sequence ID" value="CAJ63116.1"/>
    <property type="molecule type" value="Genomic_DNA"/>
</dbReference>
<feature type="transmembrane region" description="Helical" evidence="1">
    <location>
        <begin position="239"/>
        <end position="257"/>
    </location>
</feature>
<evidence type="ECO:0000313" key="4">
    <source>
        <dbReference type="Proteomes" id="UP000000657"/>
    </source>
</evidence>
<feature type="transmembrane region" description="Helical" evidence="1">
    <location>
        <begin position="139"/>
        <end position="158"/>
    </location>
</feature>
<feature type="chain" id="PRO_5039618104" evidence="2">
    <location>
        <begin position="23"/>
        <end position="296"/>
    </location>
</feature>
<dbReference type="STRING" id="326424.FRAAL4474"/>
<feature type="transmembrane region" description="Helical" evidence="1">
    <location>
        <begin position="205"/>
        <end position="227"/>
    </location>
</feature>
<dbReference type="eggNOG" id="COG0697">
    <property type="taxonomic scope" value="Bacteria"/>
</dbReference>
<protein>
    <submittedName>
        <fullName evidence="3">Integral membrane protein</fullName>
    </submittedName>
</protein>
<reference evidence="3 4" key="1">
    <citation type="journal article" date="2007" name="Genome Res.">
        <title>Genome characteristics of facultatively symbiotic Frankia sp. strains reflect host range and host plant biogeography.</title>
        <authorList>
            <person name="Normand P."/>
            <person name="Lapierre P."/>
            <person name="Tisa L.S."/>
            <person name="Gogarten J.P."/>
            <person name="Alloisio N."/>
            <person name="Bagnarol E."/>
            <person name="Bassi C.A."/>
            <person name="Berry A.M."/>
            <person name="Bickhart D.M."/>
            <person name="Choisne N."/>
            <person name="Couloux A."/>
            <person name="Cournoyer B."/>
            <person name="Cruveiller S."/>
            <person name="Daubin V."/>
            <person name="Demange N."/>
            <person name="Francino M.P."/>
            <person name="Goltsman E."/>
            <person name="Huang Y."/>
            <person name="Kopp O.R."/>
            <person name="Labarre L."/>
            <person name="Lapidus A."/>
            <person name="Lavire C."/>
            <person name="Marechal J."/>
            <person name="Martinez M."/>
            <person name="Mastronunzio J.E."/>
            <person name="Mullin B.C."/>
            <person name="Niemann J."/>
            <person name="Pujic P."/>
            <person name="Rawnsley T."/>
            <person name="Rouy Z."/>
            <person name="Schenowitz C."/>
            <person name="Sellstedt A."/>
            <person name="Tavares F."/>
            <person name="Tomkins J.P."/>
            <person name="Vallenet D."/>
            <person name="Valverde C."/>
            <person name="Wall L.G."/>
            <person name="Wang Y."/>
            <person name="Medigue C."/>
            <person name="Benson D.R."/>
        </authorList>
    </citation>
    <scope>NUCLEOTIDE SEQUENCE [LARGE SCALE GENOMIC DNA]</scope>
    <source>
        <strain evidence="4">DSM 45986 / CECT 9034 / ACN14a</strain>
    </source>
</reference>
<dbReference type="PANTHER" id="PTHR40761">
    <property type="entry name" value="CONSERVED INTEGRAL MEMBRANE ALANINE VALINE AND LEUCINE RICH PROTEIN-RELATED"/>
    <property type="match status" value="1"/>
</dbReference>
<dbReference type="PANTHER" id="PTHR40761:SF1">
    <property type="entry name" value="CONSERVED INTEGRAL MEMBRANE ALANINE VALINE AND LEUCINE RICH PROTEIN-RELATED"/>
    <property type="match status" value="1"/>
</dbReference>
<keyword evidence="1" id="KW-0812">Transmembrane</keyword>
<keyword evidence="1" id="KW-0472">Membrane</keyword>
<keyword evidence="1" id="KW-1133">Transmembrane helix</keyword>
<gene>
    <name evidence="3" type="ordered locus">FRAAL4474</name>
</gene>
<name>Q0RHB5_FRAAA</name>
<dbReference type="Proteomes" id="UP000000657">
    <property type="component" value="Chromosome"/>
</dbReference>
<accession>Q0RHB5</accession>
<evidence type="ECO:0000256" key="2">
    <source>
        <dbReference type="SAM" id="SignalP"/>
    </source>
</evidence>
<keyword evidence="4" id="KW-1185">Reference proteome</keyword>